<dbReference type="InterPro" id="IPR004838">
    <property type="entry name" value="NHTrfase_class1_PyrdxlP-BS"/>
</dbReference>
<comment type="caution">
    <text evidence="8">The sequence shown here is derived from an EMBL/GenBank/DDBJ whole genome shotgun (WGS) entry which is preliminary data.</text>
</comment>
<comment type="cofactor">
    <cofactor evidence="1 6">
        <name>pyridoxal 5'-phosphate</name>
        <dbReference type="ChEBI" id="CHEBI:597326"/>
    </cofactor>
</comment>
<evidence type="ECO:0000256" key="4">
    <source>
        <dbReference type="ARBA" id="ARBA00022679"/>
    </source>
</evidence>
<keyword evidence="3 6" id="KW-0032">Aminotransferase</keyword>
<reference evidence="8 9" key="1">
    <citation type="submission" date="2017-09" db="EMBL/GenBank/DDBJ databases">
        <title>Depth-based differentiation of microbial function through sediment-hosted aquifers and enrichment of novel symbionts in the deep terrestrial subsurface.</title>
        <authorList>
            <person name="Probst A.J."/>
            <person name="Ladd B."/>
            <person name="Jarett J.K."/>
            <person name="Geller-Mcgrath D.E."/>
            <person name="Sieber C.M."/>
            <person name="Emerson J.B."/>
            <person name="Anantharaman K."/>
            <person name="Thomas B.C."/>
            <person name="Malmstrom R."/>
            <person name="Stieglmeier M."/>
            <person name="Klingl A."/>
            <person name="Woyke T."/>
            <person name="Ryan C.M."/>
            <person name="Banfield J.F."/>
        </authorList>
    </citation>
    <scope>NUCLEOTIDE SEQUENCE [LARGE SCALE GENOMIC DNA]</scope>
    <source>
        <strain evidence="8">CG11_big_fil_rev_8_21_14_0_20_39_34</strain>
    </source>
</reference>
<evidence type="ECO:0000313" key="9">
    <source>
        <dbReference type="Proteomes" id="UP000229600"/>
    </source>
</evidence>
<organism evidence="8 9">
    <name type="scientific">Candidatus Magasanikbacteria bacterium CG11_big_fil_rev_8_21_14_0_20_39_34</name>
    <dbReference type="NCBI Taxonomy" id="1974653"/>
    <lineage>
        <taxon>Bacteria</taxon>
        <taxon>Candidatus Magasanikiibacteriota</taxon>
    </lineage>
</organism>
<dbReference type="InterPro" id="IPR015424">
    <property type="entry name" value="PyrdxlP-dep_Trfase"/>
</dbReference>
<dbReference type="FunFam" id="3.40.640.10:FF:000033">
    <property type="entry name" value="Aspartate aminotransferase"/>
    <property type="match status" value="1"/>
</dbReference>
<proteinExistence type="inferred from homology"/>
<evidence type="ECO:0000256" key="2">
    <source>
        <dbReference type="ARBA" id="ARBA00007441"/>
    </source>
</evidence>
<evidence type="ECO:0000256" key="3">
    <source>
        <dbReference type="ARBA" id="ARBA00022576"/>
    </source>
</evidence>
<dbReference type="AlphaFoldDB" id="A0A2H0N3S1"/>
<dbReference type="GO" id="GO:0030170">
    <property type="term" value="F:pyridoxal phosphate binding"/>
    <property type="evidence" value="ECO:0007669"/>
    <property type="project" value="InterPro"/>
</dbReference>
<dbReference type="EC" id="2.6.1.-" evidence="6"/>
<sequence>MCRDMDYHLVLAGSMKATWDQVVFSFRVYSMKFSQRVHIPPSATLAMNSAAQEKKKKGETVFNLTTGEPRVPLSSFIQEGALKAMQSGKTFYTPTSGIVELREKAFEWMNINYGTHYTLENSFATNGGKYALYALFQAFLETGDEILILDPYWVSYPSMAHLAGATSKILSTTFENGWKITVSEIQNALCEKTKMLILNNGSNPTGVLYTREELKNIAKVCFENNILLVSDEVYSGLTYDDAEYVSCGEFSEFVENIVVVQSMSKNFAMSGWRVGFIFATKEIISQLSTFQGQSTSGTSSISQWAAVAAFEHSKEIMPEIKHELEMRRNIFAEKFEKIFQKKIPVPKCGLYYFIPMHFFGSVGENSLEFCMQMLDRANVAMVPGIAFGKEGYVRCSFGGEMEEIEQALENLGKVML</sequence>
<dbReference type="InterPro" id="IPR015421">
    <property type="entry name" value="PyrdxlP-dep_Trfase_major"/>
</dbReference>
<evidence type="ECO:0000256" key="5">
    <source>
        <dbReference type="ARBA" id="ARBA00022898"/>
    </source>
</evidence>
<name>A0A2H0N3S1_9BACT</name>
<keyword evidence="5" id="KW-0663">Pyridoxal phosphate</keyword>
<dbReference type="InterPro" id="IPR015422">
    <property type="entry name" value="PyrdxlP-dep_Trfase_small"/>
</dbReference>
<evidence type="ECO:0000313" key="8">
    <source>
        <dbReference type="EMBL" id="PIR03531.1"/>
    </source>
</evidence>
<dbReference type="Gene3D" id="3.90.1150.10">
    <property type="entry name" value="Aspartate Aminotransferase, domain 1"/>
    <property type="match status" value="1"/>
</dbReference>
<dbReference type="GO" id="GO:0006520">
    <property type="term" value="P:amino acid metabolic process"/>
    <property type="evidence" value="ECO:0007669"/>
    <property type="project" value="InterPro"/>
</dbReference>
<feature type="domain" description="Aminotransferase class I/classII large" evidence="7">
    <location>
        <begin position="60"/>
        <end position="411"/>
    </location>
</feature>
<dbReference type="Proteomes" id="UP000229600">
    <property type="component" value="Unassembled WGS sequence"/>
</dbReference>
<dbReference type="Pfam" id="PF00155">
    <property type="entry name" value="Aminotran_1_2"/>
    <property type="match status" value="1"/>
</dbReference>
<dbReference type="PROSITE" id="PS00105">
    <property type="entry name" value="AA_TRANSFER_CLASS_1"/>
    <property type="match status" value="1"/>
</dbReference>
<dbReference type="EMBL" id="PCWN01000011">
    <property type="protein sequence ID" value="PIR03531.1"/>
    <property type="molecule type" value="Genomic_DNA"/>
</dbReference>
<dbReference type="CDD" id="cd00609">
    <property type="entry name" value="AAT_like"/>
    <property type="match status" value="1"/>
</dbReference>
<dbReference type="InterPro" id="IPR050596">
    <property type="entry name" value="AspAT/PAT-like"/>
</dbReference>
<evidence type="ECO:0000256" key="1">
    <source>
        <dbReference type="ARBA" id="ARBA00001933"/>
    </source>
</evidence>
<keyword evidence="4 6" id="KW-0808">Transferase</keyword>
<evidence type="ECO:0000256" key="6">
    <source>
        <dbReference type="RuleBase" id="RU000481"/>
    </source>
</evidence>
<protein>
    <recommendedName>
        <fullName evidence="6">Aminotransferase</fullName>
        <ecNumber evidence="6">2.6.1.-</ecNumber>
    </recommendedName>
</protein>
<dbReference type="PANTHER" id="PTHR46383">
    <property type="entry name" value="ASPARTATE AMINOTRANSFERASE"/>
    <property type="match status" value="1"/>
</dbReference>
<evidence type="ECO:0000259" key="7">
    <source>
        <dbReference type="Pfam" id="PF00155"/>
    </source>
</evidence>
<dbReference type="SUPFAM" id="SSF53383">
    <property type="entry name" value="PLP-dependent transferases"/>
    <property type="match status" value="1"/>
</dbReference>
<gene>
    <name evidence="8" type="ORF">COV59_05050</name>
</gene>
<accession>A0A2H0N3S1</accession>
<dbReference type="InterPro" id="IPR004839">
    <property type="entry name" value="Aminotransferase_I/II_large"/>
</dbReference>
<dbReference type="Gene3D" id="3.40.640.10">
    <property type="entry name" value="Type I PLP-dependent aspartate aminotransferase-like (Major domain)"/>
    <property type="match status" value="1"/>
</dbReference>
<dbReference type="GO" id="GO:0008483">
    <property type="term" value="F:transaminase activity"/>
    <property type="evidence" value="ECO:0007669"/>
    <property type="project" value="UniProtKB-KW"/>
</dbReference>
<dbReference type="PANTHER" id="PTHR46383:SF1">
    <property type="entry name" value="ASPARTATE AMINOTRANSFERASE"/>
    <property type="match status" value="1"/>
</dbReference>
<comment type="similarity">
    <text evidence="2 6">Belongs to the class-I pyridoxal-phosphate-dependent aminotransferase family.</text>
</comment>